<feature type="region of interest" description="Disordered" evidence="1">
    <location>
        <begin position="179"/>
        <end position="204"/>
    </location>
</feature>
<dbReference type="Proteomes" id="UP001595912">
    <property type="component" value="Unassembled WGS sequence"/>
</dbReference>
<evidence type="ECO:0000313" key="3">
    <source>
        <dbReference type="EMBL" id="MFC5000745.1"/>
    </source>
</evidence>
<organism evidence="3 4">
    <name type="scientific">Dactylosporangium cerinum</name>
    <dbReference type="NCBI Taxonomy" id="1434730"/>
    <lineage>
        <taxon>Bacteria</taxon>
        <taxon>Bacillati</taxon>
        <taxon>Actinomycetota</taxon>
        <taxon>Actinomycetes</taxon>
        <taxon>Micromonosporales</taxon>
        <taxon>Micromonosporaceae</taxon>
        <taxon>Dactylosporangium</taxon>
    </lineage>
</organism>
<evidence type="ECO:0000313" key="4">
    <source>
        <dbReference type="Proteomes" id="UP001595912"/>
    </source>
</evidence>
<gene>
    <name evidence="3" type="ORF">ACFPIJ_23265</name>
</gene>
<reference evidence="4" key="1">
    <citation type="journal article" date="2019" name="Int. J. Syst. Evol. Microbiol.">
        <title>The Global Catalogue of Microorganisms (GCM) 10K type strain sequencing project: providing services to taxonomists for standard genome sequencing and annotation.</title>
        <authorList>
            <consortium name="The Broad Institute Genomics Platform"/>
            <consortium name="The Broad Institute Genome Sequencing Center for Infectious Disease"/>
            <person name="Wu L."/>
            <person name="Ma J."/>
        </authorList>
    </citation>
    <scope>NUCLEOTIDE SEQUENCE [LARGE SCALE GENOMIC DNA]</scope>
    <source>
        <strain evidence="4">CGMCC 4.7152</strain>
    </source>
</reference>
<keyword evidence="2" id="KW-0812">Transmembrane</keyword>
<keyword evidence="2" id="KW-0472">Membrane</keyword>
<comment type="caution">
    <text evidence="3">The sequence shown here is derived from an EMBL/GenBank/DDBJ whole genome shotgun (WGS) entry which is preliminary data.</text>
</comment>
<dbReference type="EMBL" id="JBHSIU010000028">
    <property type="protein sequence ID" value="MFC5000745.1"/>
    <property type="molecule type" value="Genomic_DNA"/>
</dbReference>
<feature type="compositionally biased region" description="Gly residues" evidence="1">
    <location>
        <begin position="179"/>
        <end position="199"/>
    </location>
</feature>
<feature type="transmembrane region" description="Helical" evidence="2">
    <location>
        <begin position="6"/>
        <end position="23"/>
    </location>
</feature>
<proteinExistence type="predicted"/>
<dbReference type="PANTHER" id="PTHR35007:SF4">
    <property type="entry name" value="CONSERVED TRANSMEMBRANE PROTEIN-RELATED"/>
    <property type="match status" value="1"/>
</dbReference>
<accession>A0ABV9VZU1</accession>
<feature type="transmembrane region" description="Helical" evidence="2">
    <location>
        <begin position="287"/>
        <end position="310"/>
    </location>
</feature>
<keyword evidence="2" id="KW-1133">Transmembrane helix</keyword>
<name>A0ABV9VZU1_9ACTN</name>
<feature type="transmembrane region" description="Helical" evidence="2">
    <location>
        <begin position="263"/>
        <end position="281"/>
    </location>
</feature>
<protein>
    <submittedName>
        <fullName evidence="3">Type II secretion system F family protein</fullName>
    </submittedName>
</protein>
<dbReference type="RefSeq" id="WP_380117287.1">
    <property type="nucleotide sequence ID" value="NZ_JBHSIU010000028.1"/>
</dbReference>
<sequence length="323" mass="32671">MNAIDLALAAGGALTVGFGLLLIRRRRARTRLDRLSRHRRTAGARRRWPTKDRLAAGLVERPGVVVTAGGAVAGGIGLLGGGPVAAVLSAAYATVTLIGIRHHLTRRAADRAVAELLDAIEDAVGDLRAGVVPYATAAPYPGGADVELYAAPGPAPAPPTGDRPALGATVRRIWAAADGGGRRAGTGGPVGSAGHAPGGRGRRREDAAVSVALARLEAAQRVSEALGTPLADLLDQVEADLRAGQTLRLNLGAQTSGAQTTTTLLVGLPAAGLWLGAGIGVDPLGQLLHTPLGAACAITAVALQCAGLLWTGRMVRSVVAEVR</sequence>
<keyword evidence="4" id="KW-1185">Reference proteome</keyword>
<dbReference type="PANTHER" id="PTHR35007">
    <property type="entry name" value="INTEGRAL MEMBRANE PROTEIN-RELATED"/>
    <property type="match status" value="1"/>
</dbReference>
<evidence type="ECO:0000256" key="2">
    <source>
        <dbReference type="SAM" id="Phobius"/>
    </source>
</evidence>
<evidence type="ECO:0000256" key="1">
    <source>
        <dbReference type="SAM" id="MobiDB-lite"/>
    </source>
</evidence>